<accession>A0A0F9K8A5</accession>
<sequence length="106" mass="12130">MDIQRLRNLTTGKLHTEMGHIYEDLGMLTGETGLMTHVLPRAMKAVKPWLQDKVTEARFWDGEYDTTHVGEFDLPEPTKEDQKAFFARFAEMPNPLAGKEVIIVQV</sequence>
<evidence type="ECO:0000259" key="1">
    <source>
        <dbReference type="Pfam" id="PF24875"/>
    </source>
</evidence>
<feature type="domain" description="DUF7736" evidence="1">
    <location>
        <begin position="2"/>
        <end position="60"/>
    </location>
</feature>
<dbReference type="EMBL" id="LAZR01008528">
    <property type="protein sequence ID" value="KKM78193.1"/>
    <property type="molecule type" value="Genomic_DNA"/>
</dbReference>
<proteinExistence type="predicted"/>
<reference evidence="2" key="1">
    <citation type="journal article" date="2015" name="Nature">
        <title>Complex archaea that bridge the gap between prokaryotes and eukaryotes.</title>
        <authorList>
            <person name="Spang A."/>
            <person name="Saw J.H."/>
            <person name="Jorgensen S.L."/>
            <person name="Zaremba-Niedzwiedzka K."/>
            <person name="Martijn J."/>
            <person name="Lind A.E."/>
            <person name="van Eijk R."/>
            <person name="Schleper C."/>
            <person name="Guy L."/>
            <person name="Ettema T.J."/>
        </authorList>
    </citation>
    <scope>NUCLEOTIDE SEQUENCE</scope>
</reference>
<evidence type="ECO:0000313" key="2">
    <source>
        <dbReference type="EMBL" id="KKM78193.1"/>
    </source>
</evidence>
<dbReference type="InterPro" id="IPR056638">
    <property type="entry name" value="DUF7736"/>
</dbReference>
<name>A0A0F9K8A5_9ZZZZ</name>
<gene>
    <name evidence="2" type="ORF">LCGC14_1362400</name>
</gene>
<comment type="caution">
    <text evidence="2">The sequence shown here is derived from an EMBL/GenBank/DDBJ whole genome shotgun (WGS) entry which is preliminary data.</text>
</comment>
<dbReference type="Pfam" id="PF24875">
    <property type="entry name" value="DUF7736"/>
    <property type="match status" value="1"/>
</dbReference>
<dbReference type="AlphaFoldDB" id="A0A0F9K8A5"/>
<protein>
    <recommendedName>
        <fullName evidence="1">DUF7736 domain-containing protein</fullName>
    </recommendedName>
</protein>
<organism evidence="2">
    <name type="scientific">marine sediment metagenome</name>
    <dbReference type="NCBI Taxonomy" id="412755"/>
    <lineage>
        <taxon>unclassified sequences</taxon>
        <taxon>metagenomes</taxon>
        <taxon>ecological metagenomes</taxon>
    </lineage>
</organism>